<name>A0AAV9NZS6_9PEZI</name>
<dbReference type="PANTHER" id="PTHR42085">
    <property type="entry name" value="F-BOX DOMAIN-CONTAINING PROTEIN"/>
    <property type="match status" value="1"/>
</dbReference>
<feature type="coiled-coil region" evidence="1">
    <location>
        <begin position="198"/>
        <end position="225"/>
    </location>
</feature>
<keyword evidence="1" id="KW-0175">Coiled coil</keyword>
<gene>
    <name evidence="2" type="ORF">LTR77_009698</name>
</gene>
<dbReference type="InterPro" id="IPR038883">
    <property type="entry name" value="AN11006-like"/>
</dbReference>
<dbReference type="Proteomes" id="UP001337655">
    <property type="component" value="Unassembled WGS sequence"/>
</dbReference>
<sequence>MSYPTIVRTPIYVSNPAIVSTPTIVRTPTYPAATASTTKSFPLTSLPGELRNMIYRQALVFDTKTPFSKEDISERTAPLRASHKLREEATNIFLAENHFFVQVDGTEDPSGVLRWVELIGPELAARIKHLTLVTCEEDYGVDLQAKSRIDRPTCKLSDALVSAGVPKQKIHQEDPPDLESRVSVRAMGLIDQQVGKVEDEMKRDLEELSRRLDVLERRAELQSDCRRILAHSMRGNTTS</sequence>
<keyword evidence="3" id="KW-1185">Reference proteome</keyword>
<dbReference type="EMBL" id="JAVRRT010000019">
    <property type="protein sequence ID" value="KAK5164492.1"/>
    <property type="molecule type" value="Genomic_DNA"/>
</dbReference>
<comment type="caution">
    <text evidence="2">The sequence shown here is derived from an EMBL/GenBank/DDBJ whole genome shotgun (WGS) entry which is preliminary data.</text>
</comment>
<dbReference type="AlphaFoldDB" id="A0AAV9NZS6"/>
<protein>
    <submittedName>
        <fullName evidence="2">Uncharacterized protein</fullName>
    </submittedName>
</protein>
<accession>A0AAV9NZS6</accession>
<organism evidence="2 3">
    <name type="scientific">Saxophila tyrrhenica</name>
    <dbReference type="NCBI Taxonomy" id="1690608"/>
    <lineage>
        <taxon>Eukaryota</taxon>
        <taxon>Fungi</taxon>
        <taxon>Dikarya</taxon>
        <taxon>Ascomycota</taxon>
        <taxon>Pezizomycotina</taxon>
        <taxon>Dothideomycetes</taxon>
        <taxon>Dothideomycetidae</taxon>
        <taxon>Mycosphaerellales</taxon>
        <taxon>Extremaceae</taxon>
        <taxon>Saxophila</taxon>
    </lineage>
</organism>
<proteinExistence type="predicted"/>
<dbReference type="GeneID" id="89931028"/>
<reference evidence="2 3" key="1">
    <citation type="submission" date="2023-08" db="EMBL/GenBank/DDBJ databases">
        <title>Black Yeasts Isolated from many extreme environments.</title>
        <authorList>
            <person name="Coleine C."/>
            <person name="Stajich J.E."/>
            <person name="Selbmann L."/>
        </authorList>
    </citation>
    <scope>NUCLEOTIDE SEQUENCE [LARGE SCALE GENOMIC DNA]</scope>
    <source>
        <strain evidence="2 3">CCFEE 5935</strain>
    </source>
</reference>
<evidence type="ECO:0000313" key="2">
    <source>
        <dbReference type="EMBL" id="KAK5164492.1"/>
    </source>
</evidence>
<dbReference type="PANTHER" id="PTHR42085:SF2">
    <property type="entry name" value="F-BOX DOMAIN-CONTAINING PROTEIN"/>
    <property type="match status" value="1"/>
</dbReference>
<dbReference type="RefSeq" id="XP_064654740.1">
    <property type="nucleotide sequence ID" value="XM_064806924.1"/>
</dbReference>
<evidence type="ECO:0000256" key="1">
    <source>
        <dbReference type="SAM" id="Coils"/>
    </source>
</evidence>
<evidence type="ECO:0000313" key="3">
    <source>
        <dbReference type="Proteomes" id="UP001337655"/>
    </source>
</evidence>